<accession>A0A2A9NIA6</accession>
<evidence type="ECO:0000259" key="1">
    <source>
        <dbReference type="Pfam" id="PF12937"/>
    </source>
</evidence>
<dbReference type="EMBL" id="KZ302019">
    <property type="protein sequence ID" value="PFH49808.1"/>
    <property type="molecule type" value="Genomic_DNA"/>
</dbReference>
<dbReference type="InterPro" id="IPR036047">
    <property type="entry name" value="F-box-like_dom_sf"/>
</dbReference>
<protein>
    <recommendedName>
        <fullName evidence="1">F-box domain-containing protein</fullName>
    </recommendedName>
</protein>
<keyword evidence="3" id="KW-1185">Reference proteome</keyword>
<reference evidence="2 3" key="1">
    <citation type="submission" date="2014-02" db="EMBL/GenBank/DDBJ databases">
        <title>Transposable element dynamics among asymbiotic and ectomycorrhizal Amanita fungi.</title>
        <authorList>
            <consortium name="DOE Joint Genome Institute"/>
            <person name="Hess J."/>
            <person name="Skrede I."/>
            <person name="Wolfe B."/>
            <person name="LaButti K."/>
            <person name="Ohm R.A."/>
            <person name="Grigoriev I.V."/>
            <person name="Pringle A."/>
        </authorList>
    </citation>
    <scope>NUCLEOTIDE SEQUENCE [LARGE SCALE GENOMIC DNA]</scope>
    <source>
        <strain evidence="2 3">SKay4041</strain>
    </source>
</reference>
<gene>
    <name evidence="2" type="ORF">AMATHDRAFT_146808</name>
</gene>
<proteinExistence type="predicted"/>
<feature type="domain" description="F-box" evidence="1">
    <location>
        <begin position="87"/>
        <end position="138"/>
    </location>
</feature>
<dbReference type="SUPFAM" id="SSF52047">
    <property type="entry name" value="RNI-like"/>
    <property type="match status" value="1"/>
</dbReference>
<dbReference type="STRING" id="703135.A0A2A9NIA6"/>
<sequence length="527" mass="60544">MIGNVKFYNDWANALKDKYLENIVVHPLSPEEIHTHRLQTWDLIVKINELRAYKQRIAPQHDSAAENRLFLVTRQYYLMMPRLFRVNELPAEILGNIFHYMIWSSSHSVNSRLALTSVCRLWRNIAIGDATLWNAIWFRDPPHYERSLAWLQRSGNGQLDVRIGDTDNHKITAQEMSVLFDRLEEKIGQIRIFVSVAESWEANLEVLRGFNAYGKRGLPLAMEHLELHYPGASLVHTGNDLGPQGYQPLSLFGGAVAPHLKNILLNKVPVNWEMSHLSNLRNLDLRSIPPHRFPPLSVFRGMLKSSPNLFKLYLESAGPKWERNNSEANEPISLPNMKILILSDFSLGYAMYILGQIQAPGVRDLALMNLMGEDYTPLFAFLTDKFPDLRMLTMWSVETASSRLMVKWLSSMPKLTFLKVHNLQPHFLSFFLECPNPASAKTSRALKDRVVCPELSILEVESFNPDIVLQWVVSRQGRGVPLKKLYSSPSFFERLTPEQHQTLCRLTMLYRLEEGVSVPEEDTLLED</sequence>
<dbReference type="Pfam" id="PF12937">
    <property type="entry name" value="F-box-like"/>
    <property type="match status" value="1"/>
</dbReference>
<name>A0A2A9NIA6_9AGAR</name>
<dbReference type="Proteomes" id="UP000242287">
    <property type="component" value="Unassembled WGS sequence"/>
</dbReference>
<dbReference type="OrthoDB" id="3226575at2759"/>
<organism evidence="2 3">
    <name type="scientific">Amanita thiersii Skay4041</name>
    <dbReference type="NCBI Taxonomy" id="703135"/>
    <lineage>
        <taxon>Eukaryota</taxon>
        <taxon>Fungi</taxon>
        <taxon>Dikarya</taxon>
        <taxon>Basidiomycota</taxon>
        <taxon>Agaricomycotina</taxon>
        <taxon>Agaricomycetes</taxon>
        <taxon>Agaricomycetidae</taxon>
        <taxon>Agaricales</taxon>
        <taxon>Pluteineae</taxon>
        <taxon>Amanitaceae</taxon>
        <taxon>Amanita</taxon>
    </lineage>
</organism>
<evidence type="ECO:0000313" key="2">
    <source>
        <dbReference type="EMBL" id="PFH49808.1"/>
    </source>
</evidence>
<dbReference type="Gene3D" id="1.20.1280.50">
    <property type="match status" value="1"/>
</dbReference>
<dbReference type="AlphaFoldDB" id="A0A2A9NIA6"/>
<dbReference type="SUPFAM" id="SSF81383">
    <property type="entry name" value="F-box domain"/>
    <property type="match status" value="1"/>
</dbReference>
<dbReference type="InterPro" id="IPR001810">
    <property type="entry name" value="F-box_dom"/>
</dbReference>
<evidence type="ECO:0000313" key="3">
    <source>
        <dbReference type="Proteomes" id="UP000242287"/>
    </source>
</evidence>